<dbReference type="EMBL" id="CABFMQ020000100">
    <property type="protein sequence ID" value="VTZ51630.1"/>
    <property type="molecule type" value="Genomic_DNA"/>
</dbReference>
<reference evidence="1 2" key="1">
    <citation type="submission" date="2019-05" db="EMBL/GenBank/DDBJ databases">
        <authorList>
            <person name="Farhan Ul Haque M."/>
        </authorList>
    </citation>
    <scope>NUCLEOTIDE SEQUENCE [LARGE SCALE GENOMIC DNA]</scope>
    <source>
        <strain evidence="1">2</strain>
    </source>
</reference>
<comment type="caution">
    <text evidence="1">The sequence shown here is derived from an EMBL/GenBank/DDBJ whole genome shotgun (WGS) entry which is preliminary data.</text>
</comment>
<keyword evidence="2" id="KW-1185">Reference proteome</keyword>
<evidence type="ECO:0000313" key="2">
    <source>
        <dbReference type="Proteomes" id="UP000485880"/>
    </source>
</evidence>
<name>A0A8B6M9N0_METTU</name>
<evidence type="ECO:0000313" key="1">
    <source>
        <dbReference type="EMBL" id="VTZ51630.1"/>
    </source>
</evidence>
<protein>
    <submittedName>
        <fullName evidence="1">Uncharacterized protein</fullName>
    </submittedName>
</protein>
<organism evidence="1 2">
    <name type="scientific">Methylocella tundrae</name>
    <dbReference type="NCBI Taxonomy" id="227605"/>
    <lineage>
        <taxon>Bacteria</taxon>
        <taxon>Pseudomonadati</taxon>
        <taxon>Pseudomonadota</taxon>
        <taxon>Alphaproteobacteria</taxon>
        <taxon>Hyphomicrobiales</taxon>
        <taxon>Beijerinckiaceae</taxon>
        <taxon>Methylocella</taxon>
    </lineage>
</organism>
<accession>A0A8B6M9N0</accession>
<sequence length="93" mass="10443">MLPASDAISTLLIRFQHEDDLIGEKPEPSTSRKEPGLRIILAAPARQNKAAMDDLSTANRSIVMRHINAKTPLRAHWRLNLNSRGYPDLLSQM</sequence>
<dbReference type="Proteomes" id="UP000485880">
    <property type="component" value="Unassembled WGS sequence"/>
</dbReference>
<dbReference type="AlphaFoldDB" id="A0A8B6M9N0"/>
<gene>
    <name evidence="1" type="ORF">MPC4_410007</name>
</gene>
<proteinExistence type="predicted"/>